<evidence type="ECO:0008006" key="4">
    <source>
        <dbReference type="Google" id="ProtNLM"/>
    </source>
</evidence>
<feature type="compositionally biased region" description="Low complexity" evidence="1">
    <location>
        <begin position="179"/>
        <end position="192"/>
    </location>
</feature>
<dbReference type="AlphaFoldDB" id="A0AAN6GEX5"/>
<dbReference type="InterPro" id="IPR013943">
    <property type="entry name" value="Pet127"/>
</dbReference>
<evidence type="ECO:0000313" key="2">
    <source>
        <dbReference type="EMBL" id="KAK0534282.1"/>
    </source>
</evidence>
<accession>A0AAN6GEX5</accession>
<feature type="region of interest" description="Disordered" evidence="1">
    <location>
        <begin position="136"/>
        <end position="197"/>
    </location>
</feature>
<dbReference type="Proteomes" id="UP001176521">
    <property type="component" value="Unassembled WGS sequence"/>
</dbReference>
<feature type="region of interest" description="Disordered" evidence="1">
    <location>
        <begin position="780"/>
        <end position="873"/>
    </location>
</feature>
<feature type="compositionally biased region" description="Low complexity" evidence="1">
    <location>
        <begin position="53"/>
        <end position="103"/>
    </location>
</feature>
<name>A0AAN6GEX5_9BASI</name>
<evidence type="ECO:0000256" key="1">
    <source>
        <dbReference type="SAM" id="MobiDB-lite"/>
    </source>
</evidence>
<sequence>MGASRRVARAAKLAATARRQKSAATARDASATSSSFLNSISALASAALSATTPGRPAAAAATSAAAASRRRPNIASSAALQKKSAPAAAAAAQPRAQRSAAPSGRKDARRFEGRIKRSIFNPFAFLGLPLKPDAATSEAQSASGEAADGASEAEGLSTMQKAGKRSNEERSRDAKQEAEGGPSASTGSPSATDEAREPNLPRAARMWKSLENVQGAAKGKLAGLGSAPETVEPLREMKVATLAHGLDRVLFNPGVHWLRDPRTGIYNFSPSLRNILDPDLFDYDALPAYITSSQDKELETIARRTQARYCGSTSSLTALLSQCYFLISGRKPPNLTGFSDAFKSMGHGFSGGASLPASIKLVYKPDHTGSDERAVYAIDADKSASGELENSNYVLAALGKSMEKMLTVDDDEFRRFQRVERWQRLARGESDPPSEPEAYHYSKLSRFMMRSQLDCYDPRLPNKTFDLKTRAAVAIRHDRANWVESSGYQIRSNLGLLESFEREYFDMIRAAFLKYGFQARIGNMDGIFVAYHNTKEIFGFQYVPLDEIFTRVFGTVEMGEQAFSLSVRLLEAILNSATTIYPKQSLKLTLSVSEGKDPHMTVYAEPAELSPESQQSSSKPQIQEPKSEQNPFGQSIDQAIANSSSETPQPLGNRSLVQIDVKVDRYLNGALVQGQPVDFAAVPGRAINFLKEDEIARRQRQKMAPLDWTVDYIIQPRSDLNEADVARHLQKIRGLQVSISSLTMPNLEAVAAREAELEAILLKTGGEAAVERWKMERREGKIGRMPRAPGQAPVAGEDAEEAASGLDVEEDGSEATSSTGGDQAARNAAQPDDAEQTKLEAFKTQTAHRLPHHPLPESAPNDKGEGTWTTQGAALRRVQHLRALARLGAQDRIAYEKVDRREQV</sequence>
<feature type="region of interest" description="Disordered" evidence="1">
    <location>
        <begin position="1"/>
        <end position="33"/>
    </location>
</feature>
<evidence type="ECO:0000313" key="3">
    <source>
        <dbReference type="Proteomes" id="UP001176521"/>
    </source>
</evidence>
<dbReference type="PANTHER" id="PTHR31014">
    <property type="entry name" value="MITOCHONDRIAL TRANSLATION SYSTEM COMPONENT PET127-RELATED"/>
    <property type="match status" value="1"/>
</dbReference>
<feature type="compositionally biased region" description="Acidic residues" evidence="1">
    <location>
        <begin position="797"/>
        <end position="813"/>
    </location>
</feature>
<organism evidence="2 3">
    <name type="scientific">Tilletia horrida</name>
    <dbReference type="NCBI Taxonomy" id="155126"/>
    <lineage>
        <taxon>Eukaryota</taxon>
        <taxon>Fungi</taxon>
        <taxon>Dikarya</taxon>
        <taxon>Basidiomycota</taxon>
        <taxon>Ustilaginomycotina</taxon>
        <taxon>Exobasidiomycetes</taxon>
        <taxon>Tilletiales</taxon>
        <taxon>Tilletiaceae</taxon>
        <taxon>Tilletia</taxon>
    </lineage>
</organism>
<comment type="caution">
    <text evidence="2">The sequence shown here is derived from an EMBL/GenBank/DDBJ whole genome shotgun (WGS) entry which is preliminary data.</text>
</comment>
<protein>
    <recommendedName>
        <fullName evidence="4">Pet127-domain-containing protein</fullName>
    </recommendedName>
</protein>
<dbReference type="GO" id="GO:0000964">
    <property type="term" value="P:mitochondrial RNA 5'-end processing"/>
    <property type="evidence" value="ECO:0007669"/>
    <property type="project" value="TreeGrafter"/>
</dbReference>
<keyword evidence="3" id="KW-1185">Reference proteome</keyword>
<dbReference type="Pfam" id="PF08634">
    <property type="entry name" value="Pet127"/>
    <property type="match status" value="1"/>
</dbReference>
<reference evidence="2" key="1">
    <citation type="journal article" date="2023" name="PhytoFront">
        <title>Draft Genome Resources of Seven Strains of Tilletia horrida, Causal Agent of Kernel Smut of Rice.</title>
        <authorList>
            <person name="Khanal S."/>
            <person name="Antony Babu S."/>
            <person name="Zhou X.G."/>
        </authorList>
    </citation>
    <scope>NUCLEOTIDE SEQUENCE</scope>
    <source>
        <strain evidence="2">TX3</strain>
    </source>
</reference>
<feature type="compositionally biased region" description="Basic and acidic residues" evidence="1">
    <location>
        <begin position="165"/>
        <end position="178"/>
    </location>
</feature>
<proteinExistence type="predicted"/>
<gene>
    <name evidence="2" type="ORF">OC842_002688</name>
</gene>
<feature type="region of interest" description="Disordered" evidence="1">
    <location>
        <begin position="607"/>
        <end position="632"/>
    </location>
</feature>
<feature type="compositionally biased region" description="Low complexity" evidence="1">
    <location>
        <begin position="607"/>
        <end position="624"/>
    </location>
</feature>
<dbReference type="EMBL" id="JAPDMQ010000119">
    <property type="protein sequence ID" value="KAK0534282.1"/>
    <property type="molecule type" value="Genomic_DNA"/>
</dbReference>
<dbReference type="GO" id="GO:0005740">
    <property type="term" value="C:mitochondrial envelope"/>
    <property type="evidence" value="ECO:0007669"/>
    <property type="project" value="TreeGrafter"/>
</dbReference>
<feature type="compositionally biased region" description="Low complexity" evidence="1">
    <location>
        <begin position="136"/>
        <end position="155"/>
    </location>
</feature>
<feature type="region of interest" description="Disordered" evidence="1">
    <location>
        <begin position="53"/>
        <end position="108"/>
    </location>
</feature>
<dbReference type="PANTHER" id="PTHR31014:SF0">
    <property type="entry name" value="MITOCHONDRIAL TRANSLATION SYSTEM COMPONENT PET127-RELATED"/>
    <property type="match status" value="1"/>
</dbReference>